<gene>
    <name evidence="1" type="ORF">COW36_08535</name>
</gene>
<organism evidence="1 2">
    <name type="scientific">bacterium (Candidatus Blackallbacteria) CG17_big_fil_post_rev_8_21_14_2_50_48_46</name>
    <dbReference type="NCBI Taxonomy" id="2014261"/>
    <lineage>
        <taxon>Bacteria</taxon>
        <taxon>Candidatus Blackallbacteria</taxon>
    </lineage>
</organism>
<dbReference type="AlphaFoldDB" id="A0A2M7G6J7"/>
<evidence type="ECO:0000313" key="2">
    <source>
        <dbReference type="Proteomes" id="UP000231019"/>
    </source>
</evidence>
<sequence length="88" mass="9505">MLKDRKFIMGVVSGLVAGGMLAFVQPLVAADQAGNSAELLKEVQALRKYTLDLAKQTRTIATDISEMKGYAKATSEGVSKLNERGQFK</sequence>
<dbReference type="Proteomes" id="UP000231019">
    <property type="component" value="Unassembled WGS sequence"/>
</dbReference>
<reference evidence="1 2" key="1">
    <citation type="submission" date="2017-09" db="EMBL/GenBank/DDBJ databases">
        <title>Depth-based differentiation of microbial function through sediment-hosted aquifers and enrichment of novel symbionts in the deep terrestrial subsurface.</title>
        <authorList>
            <person name="Probst A.J."/>
            <person name="Ladd B."/>
            <person name="Jarett J.K."/>
            <person name="Geller-Mcgrath D.E."/>
            <person name="Sieber C.M."/>
            <person name="Emerson J.B."/>
            <person name="Anantharaman K."/>
            <person name="Thomas B.C."/>
            <person name="Malmstrom R."/>
            <person name="Stieglmeier M."/>
            <person name="Klingl A."/>
            <person name="Woyke T."/>
            <person name="Ryan C.M."/>
            <person name="Banfield J.F."/>
        </authorList>
    </citation>
    <scope>NUCLEOTIDE SEQUENCE [LARGE SCALE GENOMIC DNA]</scope>
    <source>
        <strain evidence="1">CG17_big_fil_post_rev_8_21_14_2_50_48_46</strain>
    </source>
</reference>
<comment type="caution">
    <text evidence="1">The sequence shown here is derived from an EMBL/GenBank/DDBJ whole genome shotgun (WGS) entry which is preliminary data.</text>
</comment>
<proteinExistence type="predicted"/>
<evidence type="ECO:0000313" key="1">
    <source>
        <dbReference type="EMBL" id="PIW17533.1"/>
    </source>
</evidence>
<protein>
    <submittedName>
        <fullName evidence="1">Uncharacterized protein</fullName>
    </submittedName>
</protein>
<accession>A0A2M7G6J7</accession>
<name>A0A2M7G6J7_9BACT</name>
<dbReference type="EMBL" id="PFFQ01000023">
    <property type="protein sequence ID" value="PIW17533.1"/>
    <property type="molecule type" value="Genomic_DNA"/>
</dbReference>